<keyword evidence="4" id="KW-1185">Reference proteome</keyword>
<feature type="region of interest" description="Disordered" evidence="1">
    <location>
        <begin position="24"/>
        <end position="67"/>
    </location>
</feature>
<dbReference type="Proteomes" id="UP000236178">
    <property type="component" value="Unassembled WGS sequence"/>
</dbReference>
<keyword evidence="2" id="KW-0732">Signal</keyword>
<organism evidence="3 4">
    <name type="scientific">Streptomyces populi</name>
    <dbReference type="NCBI Taxonomy" id="2058924"/>
    <lineage>
        <taxon>Bacteria</taxon>
        <taxon>Bacillati</taxon>
        <taxon>Actinomycetota</taxon>
        <taxon>Actinomycetes</taxon>
        <taxon>Kitasatosporales</taxon>
        <taxon>Streptomycetaceae</taxon>
        <taxon>Streptomyces</taxon>
    </lineage>
</organism>
<name>A0A2I0SVD5_9ACTN</name>
<evidence type="ECO:0000256" key="2">
    <source>
        <dbReference type="SAM" id="SignalP"/>
    </source>
</evidence>
<feature type="chain" id="PRO_5038486402" description="Lipoprotein" evidence="2">
    <location>
        <begin position="23"/>
        <end position="217"/>
    </location>
</feature>
<feature type="signal peptide" evidence="2">
    <location>
        <begin position="1"/>
        <end position="22"/>
    </location>
</feature>
<evidence type="ECO:0000313" key="4">
    <source>
        <dbReference type="Proteomes" id="UP000236178"/>
    </source>
</evidence>
<feature type="compositionally biased region" description="Low complexity" evidence="1">
    <location>
        <begin position="39"/>
        <end position="55"/>
    </location>
</feature>
<dbReference type="PROSITE" id="PS51257">
    <property type="entry name" value="PROKAR_LIPOPROTEIN"/>
    <property type="match status" value="1"/>
</dbReference>
<accession>A0A2I0SVD5</accession>
<dbReference type="OrthoDB" id="4323476at2"/>
<evidence type="ECO:0000313" key="3">
    <source>
        <dbReference type="EMBL" id="PKT73886.1"/>
    </source>
</evidence>
<reference evidence="3 4" key="1">
    <citation type="submission" date="2017-12" db="EMBL/GenBank/DDBJ databases">
        <title>Streptomyces populusis sp. nov., a novel endophytic actinobacterium isolated from stems of Populus adenopoda Maxim.</title>
        <authorList>
            <person name="Wang Z."/>
        </authorList>
    </citation>
    <scope>NUCLEOTIDE SEQUENCE [LARGE SCALE GENOMIC DNA]</scope>
    <source>
        <strain evidence="3 4">A249</strain>
    </source>
</reference>
<protein>
    <recommendedName>
        <fullName evidence="5">Lipoprotein</fullName>
    </recommendedName>
</protein>
<evidence type="ECO:0008006" key="5">
    <source>
        <dbReference type="Google" id="ProtNLM"/>
    </source>
</evidence>
<dbReference type="RefSeq" id="WP_103548290.1">
    <property type="nucleotide sequence ID" value="NZ_KZ626846.1"/>
</dbReference>
<evidence type="ECO:0000256" key="1">
    <source>
        <dbReference type="SAM" id="MobiDB-lite"/>
    </source>
</evidence>
<sequence>MKRRSLPVATAFAATTALLLTACGGGDGTPKANDKIKGADTSATASASSSASASDGADRPDITLPGDVKDEFEGWRTGDATKDAILADAGRAQTATNYAIIKGNPDEPALAFYRQGDALVGGAQWVKSFVDAGITYTGTVRYFRPDVTLYGTTSAGVTFCTDESKAFNKDVKTKKVDRTPVTKNSYVYYNTHLKKAGNGVWQTTQLVSERGSGKCTR</sequence>
<comment type="caution">
    <text evidence="3">The sequence shown here is derived from an EMBL/GenBank/DDBJ whole genome shotgun (WGS) entry which is preliminary data.</text>
</comment>
<dbReference type="EMBL" id="PJOS01000007">
    <property type="protein sequence ID" value="PKT73886.1"/>
    <property type="molecule type" value="Genomic_DNA"/>
</dbReference>
<dbReference type="AlphaFoldDB" id="A0A2I0SVD5"/>
<gene>
    <name evidence="3" type="ORF">CW362_05910</name>
</gene>
<proteinExistence type="predicted"/>
<feature type="compositionally biased region" description="Basic and acidic residues" evidence="1">
    <location>
        <begin position="56"/>
        <end position="67"/>
    </location>
</feature>